<organism evidence="2 3">
    <name type="scientific">Ehrlichia ruminantium</name>
    <name type="common">heartwater rickettsia</name>
    <name type="synonym">Cowdria ruminantium</name>
    <dbReference type="NCBI Taxonomy" id="779"/>
    <lineage>
        <taxon>Bacteria</taxon>
        <taxon>Pseudomonadati</taxon>
        <taxon>Pseudomonadota</taxon>
        <taxon>Alphaproteobacteria</taxon>
        <taxon>Rickettsiales</taxon>
        <taxon>Anaplasmataceae</taxon>
        <taxon>Ehrlichia</taxon>
    </lineage>
</organism>
<protein>
    <submittedName>
        <fullName evidence="2">Uncharacterized protein</fullName>
    </submittedName>
</protein>
<feature type="region of interest" description="Disordered" evidence="1">
    <location>
        <begin position="210"/>
        <end position="256"/>
    </location>
</feature>
<sequence length="372" mass="41012">MAMKKIKKHVHQQGIIKDTTSISTATTLMTKSGLDNEHQFGVIKLSDALQKLLKSDEDFKNRHKSSNVCIKFTSYKPSLEDKHLDLSPLMEQLLGLESQLDTLDKKTKTRPRTAASTSQYLFSHKGYDPLQEEEPHGASGGTDPTKPIKPSIKSQSLLRSLSLRHKDRRILQEEEEEDEELRGASGGADPTKPIKGKFVIPQVSITKLTSPKKKSYGTGQPQESQLHGISNLGYDEGASGGTDPTKPIKPSIKSQSLLRSLSLRHKDRRILQEEEEEDEELRGASGGADPTKPIKGKFVIPQVSITKLTSPKKKSYGTGQPQESQLHGISNLGYGNTIPSTNIVITGYKTLVHDSLLEETSMHGSPQSSRRC</sequence>
<evidence type="ECO:0000313" key="3">
    <source>
        <dbReference type="Proteomes" id="UP000422822"/>
    </source>
</evidence>
<proteinExistence type="predicted"/>
<feature type="region of interest" description="Disordered" evidence="1">
    <location>
        <begin position="268"/>
        <end position="295"/>
    </location>
</feature>
<name>A0AAE6Q960_EHRRU</name>
<dbReference type="EMBL" id="CP033455">
    <property type="protein sequence ID" value="QGR03542.1"/>
    <property type="molecule type" value="Genomic_DNA"/>
</dbReference>
<evidence type="ECO:0000313" key="2">
    <source>
        <dbReference type="EMBL" id="QGR03542.1"/>
    </source>
</evidence>
<keyword evidence="3" id="KW-1185">Reference proteome</keyword>
<dbReference type="RefSeq" id="WP_158406727.1">
    <property type="nucleotide sequence ID" value="NZ_CP033455.1"/>
</dbReference>
<gene>
    <name evidence="2" type="ORF">EDL80_03105</name>
</gene>
<reference evidence="2 3" key="1">
    <citation type="submission" date="2018-10" db="EMBL/GenBank/DDBJ databases">
        <title>Propagation and draft genome sequences of three atypical Erhlichia ruminantium isolates.</title>
        <authorList>
            <person name="Liebenberg J."/>
            <person name="Steyn H."/>
            <person name="Josemans A."/>
            <person name="Zweygarth E."/>
        </authorList>
    </citation>
    <scope>NUCLEOTIDE SEQUENCE [LARGE SCALE GENOMIC DNA]</scope>
    <source>
        <strain evidence="2 3">Omatjenne</strain>
    </source>
</reference>
<evidence type="ECO:0000256" key="1">
    <source>
        <dbReference type="SAM" id="MobiDB-lite"/>
    </source>
</evidence>
<accession>A0AAE6Q960</accession>
<dbReference type="AlphaFoldDB" id="A0AAE6Q960"/>
<dbReference type="Proteomes" id="UP000422822">
    <property type="component" value="Chromosome"/>
</dbReference>
<feature type="compositionally biased region" description="Polar residues" evidence="1">
    <location>
        <begin position="217"/>
        <end position="228"/>
    </location>
</feature>
<feature type="region of interest" description="Disordered" evidence="1">
    <location>
        <begin position="128"/>
        <end position="198"/>
    </location>
</feature>